<protein>
    <submittedName>
        <fullName evidence="1">Uncharacterized protein</fullName>
    </submittedName>
</protein>
<evidence type="ECO:0000313" key="2">
    <source>
        <dbReference type="Proteomes" id="UP000015102"/>
    </source>
</evidence>
<dbReference type="EMBL" id="CAQQ02390536">
    <property type="status" value="NOT_ANNOTATED_CDS"/>
    <property type="molecule type" value="Genomic_DNA"/>
</dbReference>
<organism evidence="1 2">
    <name type="scientific">Megaselia scalaris</name>
    <name type="common">Humpbacked fly</name>
    <name type="synonym">Phora scalaris</name>
    <dbReference type="NCBI Taxonomy" id="36166"/>
    <lineage>
        <taxon>Eukaryota</taxon>
        <taxon>Metazoa</taxon>
        <taxon>Ecdysozoa</taxon>
        <taxon>Arthropoda</taxon>
        <taxon>Hexapoda</taxon>
        <taxon>Insecta</taxon>
        <taxon>Pterygota</taxon>
        <taxon>Neoptera</taxon>
        <taxon>Endopterygota</taxon>
        <taxon>Diptera</taxon>
        <taxon>Brachycera</taxon>
        <taxon>Muscomorpha</taxon>
        <taxon>Platypezoidea</taxon>
        <taxon>Phoridae</taxon>
        <taxon>Megaseliini</taxon>
        <taxon>Megaselia</taxon>
    </lineage>
</organism>
<keyword evidence="2" id="KW-1185">Reference proteome</keyword>
<evidence type="ECO:0000313" key="1">
    <source>
        <dbReference type="EnsemblMetazoa" id="MESCA006221-PA"/>
    </source>
</evidence>
<dbReference type="AlphaFoldDB" id="T1GRE0"/>
<dbReference type="Proteomes" id="UP000015102">
    <property type="component" value="Unassembled WGS sequence"/>
</dbReference>
<proteinExistence type="predicted"/>
<name>T1GRE0_MEGSC</name>
<dbReference type="EnsemblMetazoa" id="MESCA006221-RA">
    <property type="protein sequence ID" value="MESCA006221-PA"/>
    <property type="gene ID" value="MESCA006221"/>
</dbReference>
<dbReference type="EMBL" id="CAQQ02390535">
    <property type="status" value="NOT_ANNOTATED_CDS"/>
    <property type="molecule type" value="Genomic_DNA"/>
</dbReference>
<reference evidence="1" key="2">
    <citation type="submission" date="2015-06" db="UniProtKB">
        <authorList>
            <consortium name="EnsemblMetazoa"/>
        </authorList>
    </citation>
    <scope>IDENTIFICATION</scope>
</reference>
<dbReference type="HOGENOM" id="CLU_2576579_0_0_1"/>
<reference evidence="2" key="1">
    <citation type="submission" date="2013-02" db="EMBL/GenBank/DDBJ databases">
        <authorList>
            <person name="Hughes D."/>
        </authorList>
    </citation>
    <scope>NUCLEOTIDE SEQUENCE</scope>
    <source>
        <strain>Durham</strain>
        <strain evidence="2">NC isolate 2 -- Noor lab</strain>
    </source>
</reference>
<sequence>MFGECGQTQTCDILLRTGEIVGVDLFLRIGCCRQRPPLNIVIFIGCSNSFLLFPSRIHLQTCILPDGATKNQIYHVQTSLL</sequence>
<accession>T1GRE0</accession>